<dbReference type="Proteomes" id="UP000887569">
    <property type="component" value="Unplaced"/>
</dbReference>
<evidence type="ECO:0000313" key="3">
    <source>
        <dbReference type="WBParaSite" id="PgR037_g102_t01"/>
    </source>
</evidence>
<feature type="region of interest" description="Disordered" evidence="1">
    <location>
        <begin position="50"/>
        <end position="69"/>
    </location>
</feature>
<name>A0A915BFF2_PARUN</name>
<reference evidence="3" key="1">
    <citation type="submission" date="2022-11" db="UniProtKB">
        <authorList>
            <consortium name="WormBaseParasite"/>
        </authorList>
    </citation>
    <scope>IDENTIFICATION</scope>
</reference>
<dbReference type="WBParaSite" id="PgR037_g102_t01">
    <property type="protein sequence ID" value="PgR037_g102_t01"/>
    <property type="gene ID" value="PgR037_g102"/>
</dbReference>
<protein>
    <submittedName>
        <fullName evidence="3">Uncharacterized protein</fullName>
    </submittedName>
</protein>
<sequence>MRTKRECDRLTERNDDIRKSILLQRERIADGDSPLDYNEHHPHAYYHRRHKSLQITHSKKSKNLTSTRK</sequence>
<evidence type="ECO:0000313" key="2">
    <source>
        <dbReference type="Proteomes" id="UP000887569"/>
    </source>
</evidence>
<proteinExistence type="predicted"/>
<keyword evidence="2" id="KW-1185">Reference proteome</keyword>
<organism evidence="2 3">
    <name type="scientific">Parascaris univalens</name>
    <name type="common">Nematode worm</name>
    <dbReference type="NCBI Taxonomy" id="6257"/>
    <lineage>
        <taxon>Eukaryota</taxon>
        <taxon>Metazoa</taxon>
        <taxon>Ecdysozoa</taxon>
        <taxon>Nematoda</taxon>
        <taxon>Chromadorea</taxon>
        <taxon>Rhabditida</taxon>
        <taxon>Spirurina</taxon>
        <taxon>Ascaridomorpha</taxon>
        <taxon>Ascaridoidea</taxon>
        <taxon>Ascarididae</taxon>
        <taxon>Parascaris</taxon>
    </lineage>
</organism>
<dbReference type="AlphaFoldDB" id="A0A915BFF2"/>
<accession>A0A915BFF2</accession>
<evidence type="ECO:0000256" key="1">
    <source>
        <dbReference type="SAM" id="MobiDB-lite"/>
    </source>
</evidence>